<dbReference type="InterPro" id="IPR036259">
    <property type="entry name" value="MFS_trans_sf"/>
</dbReference>
<feature type="transmembrane region" description="Helical" evidence="6">
    <location>
        <begin position="84"/>
        <end position="100"/>
    </location>
</feature>
<feature type="transmembrane region" description="Helical" evidence="6">
    <location>
        <begin position="390"/>
        <end position="408"/>
    </location>
</feature>
<feature type="transmembrane region" description="Helical" evidence="6">
    <location>
        <begin position="186"/>
        <end position="204"/>
    </location>
</feature>
<protein>
    <submittedName>
        <fullName evidence="8">MFS transporter</fullName>
    </submittedName>
</protein>
<feature type="transmembrane region" description="Helical" evidence="6">
    <location>
        <begin position="316"/>
        <end position="339"/>
    </location>
</feature>
<feature type="transmembrane region" description="Helical" evidence="6">
    <location>
        <begin position="359"/>
        <end position="378"/>
    </location>
</feature>
<keyword evidence="9" id="KW-1185">Reference proteome</keyword>
<comment type="caution">
    <text evidence="8">The sequence shown here is derived from an EMBL/GenBank/DDBJ whole genome shotgun (WGS) entry which is preliminary data.</text>
</comment>
<keyword evidence="5 6" id="KW-0472">Membrane</keyword>
<dbReference type="Proteomes" id="UP001139409">
    <property type="component" value="Unassembled WGS sequence"/>
</dbReference>
<keyword evidence="4 6" id="KW-1133">Transmembrane helix</keyword>
<dbReference type="Pfam" id="PF07690">
    <property type="entry name" value="MFS_1"/>
    <property type="match status" value="1"/>
</dbReference>
<feature type="transmembrane region" description="Helical" evidence="6">
    <location>
        <begin position="144"/>
        <end position="166"/>
    </location>
</feature>
<dbReference type="InterPro" id="IPR020846">
    <property type="entry name" value="MFS_dom"/>
</dbReference>
<evidence type="ECO:0000256" key="4">
    <source>
        <dbReference type="ARBA" id="ARBA00022989"/>
    </source>
</evidence>
<dbReference type="AlphaFoldDB" id="A0A9X1KXC8"/>
<feature type="transmembrane region" description="Helical" evidence="6">
    <location>
        <begin position="480"/>
        <end position="498"/>
    </location>
</feature>
<dbReference type="GO" id="GO:0022857">
    <property type="term" value="F:transmembrane transporter activity"/>
    <property type="evidence" value="ECO:0007669"/>
    <property type="project" value="InterPro"/>
</dbReference>
<evidence type="ECO:0000256" key="1">
    <source>
        <dbReference type="ARBA" id="ARBA00004141"/>
    </source>
</evidence>
<evidence type="ECO:0000313" key="8">
    <source>
        <dbReference type="EMBL" id="MCA6074087.1"/>
    </source>
</evidence>
<feature type="transmembrane region" description="Helical" evidence="6">
    <location>
        <begin position="414"/>
        <end position="435"/>
    </location>
</feature>
<gene>
    <name evidence="8" type="ORF">LDX50_04365</name>
</gene>
<dbReference type="GO" id="GO:0016020">
    <property type="term" value="C:membrane"/>
    <property type="evidence" value="ECO:0007669"/>
    <property type="project" value="UniProtKB-SubCell"/>
</dbReference>
<proteinExistence type="predicted"/>
<evidence type="ECO:0000256" key="6">
    <source>
        <dbReference type="SAM" id="Phobius"/>
    </source>
</evidence>
<reference evidence="8" key="1">
    <citation type="submission" date="2021-09" db="EMBL/GenBank/DDBJ databases">
        <title>Fulvivirga sp. isolated from coastal sediment.</title>
        <authorList>
            <person name="Yu H."/>
        </authorList>
    </citation>
    <scope>NUCLEOTIDE SEQUENCE</scope>
    <source>
        <strain evidence="8">1062</strain>
    </source>
</reference>
<feature type="domain" description="Major facilitator superfamily (MFS) profile" evidence="7">
    <location>
        <begin position="312"/>
        <end position="504"/>
    </location>
</feature>
<organism evidence="8 9">
    <name type="scientific">Fulvivirga sedimenti</name>
    <dbReference type="NCBI Taxonomy" id="2879465"/>
    <lineage>
        <taxon>Bacteria</taxon>
        <taxon>Pseudomonadati</taxon>
        <taxon>Bacteroidota</taxon>
        <taxon>Cytophagia</taxon>
        <taxon>Cytophagales</taxon>
        <taxon>Fulvivirgaceae</taxon>
        <taxon>Fulvivirga</taxon>
    </lineage>
</organism>
<feature type="transmembrane region" description="Helical" evidence="6">
    <location>
        <begin position="12"/>
        <end position="31"/>
    </location>
</feature>
<feature type="transmembrane region" description="Helical" evidence="6">
    <location>
        <begin position="246"/>
        <end position="264"/>
    </location>
</feature>
<dbReference type="EMBL" id="JAIXNE010000001">
    <property type="protein sequence ID" value="MCA6074087.1"/>
    <property type="molecule type" value="Genomic_DNA"/>
</dbReference>
<feature type="transmembrane region" description="Helical" evidence="6">
    <location>
        <begin position="51"/>
        <end position="72"/>
    </location>
</feature>
<evidence type="ECO:0000259" key="7">
    <source>
        <dbReference type="PROSITE" id="PS50850"/>
    </source>
</evidence>
<feature type="transmembrane region" description="Helical" evidence="6">
    <location>
        <begin position="270"/>
        <end position="289"/>
    </location>
</feature>
<dbReference type="SUPFAM" id="SSF103473">
    <property type="entry name" value="MFS general substrate transporter"/>
    <property type="match status" value="1"/>
</dbReference>
<dbReference type="PROSITE" id="PS50850">
    <property type="entry name" value="MFS"/>
    <property type="match status" value="1"/>
</dbReference>
<evidence type="ECO:0000256" key="5">
    <source>
        <dbReference type="ARBA" id="ARBA00023136"/>
    </source>
</evidence>
<dbReference type="PANTHER" id="PTHR19432:SF35">
    <property type="entry name" value="SOLUTE CARRIER FAMILY 45 MEMBER 3 ISOFORM X1"/>
    <property type="match status" value="1"/>
</dbReference>
<evidence type="ECO:0000256" key="2">
    <source>
        <dbReference type="ARBA" id="ARBA00022448"/>
    </source>
</evidence>
<feature type="transmembrane region" description="Helical" evidence="6">
    <location>
        <begin position="447"/>
        <end position="468"/>
    </location>
</feature>
<dbReference type="PANTHER" id="PTHR19432">
    <property type="entry name" value="SUGAR TRANSPORTER"/>
    <property type="match status" value="1"/>
</dbReference>
<name>A0A9X1KXC8_9BACT</name>
<sequence length="504" mass="56592">MTFLSTKPKLSFWQIWNMSFGFFGIQFGWALQLSNVSRIFETLGAEIGEIAILWIAAPVTGLVIQPIIGHMSDKTWNRLGRRRPYFLIGAIFASIALFIMPNSPALWMAAGMLWIMDASINISMEPFRAFVGDMLPKEQRTMGYAMQSFFIGFGSVIASVLPFVLTRYFGISNVADKGEIPMSLKIAFYAGGVVFFLAVLWTVLRTREYSPDQMEVFHKDEEKDHPLREEGEEEQMVRAITFYRQGPVWIAIGAILTILLYNFSSHKEPLVLTIGMMVFGILLIISGILTRLGKKENGFLEVINDLFKMPETMKQLALVQFFSWFGLFSMFLYTTGAVTSYTYGTTDTTSQAYQDGADYVGILFGMYNFMAMFFAFALPPLARRSSRKTAHMISLIAGGLGLISFYFFKDPTLLLISMVGVGLAWAAILSMPYAMLTSAIPTRKFGIYMGIFNFFIVLPEITASSIYGYLLETFFDNQPIYVLITGGISLIVAALLVVRVKDDD</sequence>
<comment type="subcellular location">
    <subcellularLocation>
        <location evidence="1">Membrane</location>
        <topology evidence="1">Multi-pass membrane protein</topology>
    </subcellularLocation>
</comment>
<evidence type="ECO:0000313" key="9">
    <source>
        <dbReference type="Proteomes" id="UP001139409"/>
    </source>
</evidence>
<keyword evidence="2" id="KW-0813">Transport</keyword>
<accession>A0A9X1KXC8</accession>
<dbReference type="Gene3D" id="1.20.1250.20">
    <property type="entry name" value="MFS general substrate transporter like domains"/>
    <property type="match status" value="1"/>
</dbReference>
<evidence type="ECO:0000256" key="3">
    <source>
        <dbReference type="ARBA" id="ARBA00022692"/>
    </source>
</evidence>
<keyword evidence="3 6" id="KW-0812">Transmembrane</keyword>
<dbReference type="InterPro" id="IPR011701">
    <property type="entry name" value="MFS"/>
</dbReference>
<dbReference type="RefSeq" id="WP_225697192.1">
    <property type="nucleotide sequence ID" value="NZ_JAIXNE010000001.1"/>
</dbReference>